<gene>
    <name evidence="8" type="ORF">Sylvanvirus10_24</name>
</gene>
<evidence type="ECO:0000256" key="3">
    <source>
        <dbReference type="ARBA" id="ARBA00022741"/>
    </source>
</evidence>
<dbReference type="Pfam" id="PF00069">
    <property type="entry name" value="Pkinase"/>
    <property type="match status" value="2"/>
</dbReference>
<dbReference type="PANTHER" id="PTHR24055">
    <property type="entry name" value="MITOGEN-ACTIVATED PROTEIN KINASE"/>
    <property type="match status" value="1"/>
</dbReference>
<dbReference type="Gene3D" id="3.30.200.20">
    <property type="entry name" value="Phosphorylase Kinase, domain 1"/>
    <property type="match status" value="1"/>
</dbReference>
<evidence type="ECO:0000256" key="5">
    <source>
        <dbReference type="ARBA" id="ARBA00022840"/>
    </source>
</evidence>
<dbReference type="SUPFAM" id="SSF56112">
    <property type="entry name" value="Protein kinase-like (PK-like)"/>
    <property type="match status" value="1"/>
</dbReference>
<dbReference type="GO" id="GO:0004674">
    <property type="term" value="F:protein serine/threonine kinase activity"/>
    <property type="evidence" value="ECO:0007669"/>
    <property type="project" value="UniProtKB-KW"/>
</dbReference>
<dbReference type="PROSITE" id="PS00108">
    <property type="entry name" value="PROTEIN_KINASE_ST"/>
    <property type="match status" value="1"/>
</dbReference>
<evidence type="ECO:0000256" key="1">
    <source>
        <dbReference type="ARBA" id="ARBA00022527"/>
    </source>
</evidence>
<dbReference type="InterPro" id="IPR003527">
    <property type="entry name" value="MAP_kinase_CS"/>
</dbReference>
<evidence type="ECO:0000256" key="6">
    <source>
        <dbReference type="SAM" id="MobiDB-lite"/>
    </source>
</evidence>
<feature type="compositionally biased region" description="Low complexity" evidence="6">
    <location>
        <begin position="237"/>
        <end position="258"/>
    </location>
</feature>
<feature type="region of interest" description="Disordered" evidence="6">
    <location>
        <begin position="214"/>
        <end position="262"/>
    </location>
</feature>
<proteinExistence type="predicted"/>
<dbReference type="PROSITE" id="PS50011">
    <property type="entry name" value="PROTEIN_KINASE_DOM"/>
    <property type="match status" value="1"/>
</dbReference>
<dbReference type="InterPro" id="IPR011009">
    <property type="entry name" value="Kinase-like_dom_sf"/>
</dbReference>
<dbReference type="PROSITE" id="PS01351">
    <property type="entry name" value="MAPK"/>
    <property type="match status" value="1"/>
</dbReference>
<organism evidence="8">
    <name type="scientific">Sylvanvirus sp</name>
    <dbReference type="NCBI Taxonomy" id="2487774"/>
    <lineage>
        <taxon>Viruses</taxon>
    </lineage>
</organism>
<sequence length="590" mass="67835">MPRFREDRYKFFYHTRLPMTVIATMSIPTYVSKHHKVESQSNKLTASELPPEYTSMKLKGHGSYGLVYEAFNTNTNEKVVIKKVTGVFDNYSNSKRMLREIKILRAVHNHPNIVSLQRVVLPPTSTNDVNMVMECVDTDLHQLFRSNQYFTNIHIKYFLYQILCAIHFLHSASIIHRDLKPSNILVYENCQIRLGDFGLSRCLQVMDNITPHFHPLYPITPPPSNNSQPKQIDQSDESNQSNQSNQSSSTIESISNTIDTEESPNIFQVDDITITFHKDQVPNRNESATKINEEISQCPIDRPMDSPADPSVPPPLLRTLTGHVVTRWYRSPEIALLSEQYGTAIDMWSIGCIFSELLMMQKESGYTPSTRSPLFPGRTCFPLTRNTELDYLSPRDQLNLIFNIIGTPALEDLDCIDNLIGRQYVANLTSIPPQDLQKRFVGADPLAIDLLKKLLHFNPSKRISAWDALNHPYLISVVDSNKELTFPLWDTWSPQDEFSLLEYYKFEQQLEAQQYVSPLQSHDVKDICSSNGSNDSNDSKRSILTARSLLETQDNERHRVNKERAKLRDKYKPVSDILVRKLLQEEAERR</sequence>
<reference evidence="8" key="1">
    <citation type="submission" date="2018-10" db="EMBL/GenBank/DDBJ databases">
        <title>Hidden diversity of soil giant viruses.</title>
        <authorList>
            <person name="Schulz F."/>
            <person name="Alteio L."/>
            <person name="Goudeau D."/>
            <person name="Ryan E.M."/>
            <person name="Malmstrom R.R."/>
            <person name="Blanchard J."/>
            <person name="Woyke T."/>
        </authorList>
    </citation>
    <scope>NUCLEOTIDE SEQUENCE</scope>
    <source>
        <strain evidence="8">SYV1</strain>
    </source>
</reference>
<evidence type="ECO:0000256" key="2">
    <source>
        <dbReference type="ARBA" id="ARBA00022679"/>
    </source>
</evidence>
<evidence type="ECO:0000256" key="4">
    <source>
        <dbReference type="ARBA" id="ARBA00022777"/>
    </source>
</evidence>
<dbReference type="InterPro" id="IPR000719">
    <property type="entry name" value="Prot_kinase_dom"/>
</dbReference>
<evidence type="ECO:0000259" key="7">
    <source>
        <dbReference type="PROSITE" id="PS50011"/>
    </source>
</evidence>
<keyword evidence="2" id="KW-0808">Transferase</keyword>
<protein>
    <submittedName>
        <fullName evidence="8">CMGC/MAPK protein kinase</fullName>
    </submittedName>
</protein>
<keyword evidence="5" id="KW-0067">ATP-binding</keyword>
<dbReference type="InterPro" id="IPR008271">
    <property type="entry name" value="Ser/Thr_kinase_AS"/>
</dbReference>
<dbReference type="EMBL" id="MK072516">
    <property type="protein sequence ID" value="AYV86827.1"/>
    <property type="molecule type" value="Genomic_DNA"/>
</dbReference>
<accession>A0A3G5AHZ1</accession>
<dbReference type="InterPro" id="IPR050117">
    <property type="entry name" value="MAPK"/>
</dbReference>
<name>A0A3G5AHZ1_9VIRU</name>
<dbReference type="GO" id="GO:0005524">
    <property type="term" value="F:ATP binding"/>
    <property type="evidence" value="ECO:0007669"/>
    <property type="project" value="UniProtKB-KW"/>
</dbReference>
<dbReference type="FunFam" id="1.10.510.10:FF:000624">
    <property type="entry name" value="Mitogen-activated protein kinase"/>
    <property type="match status" value="1"/>
</dbReference>
<keyword evidence="1" id="KW-0723">Serine/threonine-protein kinase</keyword>
<keyword evidence="3" id="KW-0547">Nucleotide-binding</keyword>
<dbReference type="SMART" id="SM00220">
    <property type="entry name" value="S_TKc"/>
    <property type="match status" value="1"/>
</dbReference>
<dbReference type="Gene3D" id="1.10.510.10">
    <property type="entry name" value="Transferase(Phosphotransferase) domain 1"/>
    <property type="match status" value="2"/>
</dbReference>
<keyword evidence="4 8" id="KW-0418">Kinase</keyword>
<evidence type="ECO:0000313" key="8">
    <source>
        <dbReference type="EMBL" id="AYV86827.1"/>
    </source>
</evidence>
<feature type="domain" description="Protein kinase" evidence="7">
    <location>
        <begin position="53"/>
        <end position="474"/>
    </location>
</feature>